<evidence type="ECO:0000256" key="1">
    <source>
        <dbReference type="SAM" id="MobiDB-lite"/>
    </source>
</evidence>
<feature type="region of interest" description="Disordered" evidence="1">
    <location>
        <begin position="51"/>
        <end position="124"/>
    </location>
</feature>
<name>A0A3N4LG84_9PEZI</name>
<dbReference type="InParanoid" id="A0A3N4LG84"/>
<dbReference type="AlphaFoldDB" id="A0A3N4LG84"/>
<dbReference type="Proteomes" id="UP000267821">
    <property type="component" value="Unassembled WGS sequence"/>
</dbReference>
<organism evidence="2 3">
    <name type="scientific">Terfezia boudieri ATCC MYA-4762</name>
    <dbReference type="NCBI Taxonomy" id="1051890"/>
    <lineage>
        <taxon>Eukaryota</taxon>
        <taxon>Fungi</taxon>
        <taxon>Dikarya</taxon>
        <taxon>Ascomycota</taxon>
        <taxon>Pezizomycotina</taxon>
        <taxon>Pezizomycetes</taxon>
        <taxon>Pezizales</taxon>
        <taxon>Pezizaceae</taxon>
        <taxon>Terfezia</taxon>
    </lineage>
</organism>
<protein>
    <submittedName>
        <fullName evidence="2">Uncharacterized protein</fullName>
    </submittedName>
</protein>
<evidence type="ECO:0000313" key="2">
    <source>
        <dbReference type="EMBL" id="RPB21893.1"/>
    </source>
</evidence>
<gene>
    <name evidence="2" type="ORF">L211DRAFT_851112</name>
</gene>
<feature type="compositionally biased region" description="Polar residues" evidence="1">
    <location>
        <begin position="51"/>
        <end position="61"/>
    </location>
</feature>
<evidence type="ECO:0000313" key="3">
    <source>
        <dbReference type="Proteomes" id="UP000267821"/>
    </source>
</evidence>
<sequence length="166" mass="17545">MPIRRRAQTITEHNTDEIDKLEHRRQLRHQANQQYYAKRKATRLQVNPILSTIDNNHSENPVTAGRATPTTSRATATASGTTPTASGATPTASGAIPTASRATPTASGATPTTSGATPTASGATPTAIPTASALHLDNLLLITLFRELPNSANILQPLENQGQKHP</sequence>
<feature type="compositionally biased region" description="Low complexity" evidence="1">
    <location>
        <begin position="63"/>
        <end position="124"/>
    </location>
</feature>
<reference evidence="2 3" key="1">
    <citation type="journal article" date="2018" name="Nat. Ecol. Evol.">
        <title>Pezizomycetes genomes reveal the molecular basis of ectomycorrhizal truffle lifestyle.</title>
        <authorList>
            <person name="Murat C."/>
            <person name="Payen T."/>
            <person name="Noel B."/>
            <person name="Kuo A."/>
            <person name="Morin E."/>
            <person name="Chen J."/>
            <person name="Kohler A."/>
            <person name="Krizsan K."/>
            <person name="Balestrini R."/>
            <person name="Da Silva C."/>
            <person name="Montanini B."/>
            <person name="Hainaut M."/>
            <person name="Levati E."/>
            <person name="Barry K.W."/>
            <person name="Belfiori B."/>
            <person name="Cichocki N."/>
            <person name="Clum A."/>
            <person name="Dockter R.B."/>
            <person name="Fauchery L."/>
            <person name="Guy J."/>
            <person name="Iotti M."/>
            <person name="Le Tacon F."/>
            <person name="Lindquist E.A."/>
            <person name="Lipzen A."/>
            <person name="Malagnac F."/>
            <person name="Mello A."/>
            <person name="Molinier V."/>
            <person name="Miyauchi S."/>
            <person name="Poulain J."/>
            <person name="Riccioni C."/>
            <person name="Rubini A."/>
            <person name="Sitrit Y."/>
            <person name="Splivallo R."/>
            <person name="Traeger S."/>
            <person name="Wang M."/>
            <person name="Zifcakova L."/>
            <person name="Wipf D."/>
            <person name="Zambonelli A."/>
            <person name="Paolocci F."/>
            <person name="Nowrousian M."/>
            <person name="Ottonello S."/>
            <person name="Baldrian P."/>
            <person name="Spatafora J.W."/>
            <person name="Henrissat B."/>
            <person name="Nagy L.G."/>
            <person name="Aury J.M."/>
            <person name="Wincker P."/>
            <person name="Grigoriev I.V."/>
            <person name="Bonfante P."/>
            <person name="Martin F.M."/>
        </authorList>
    </citation>
    <scope>NUCLEOTIDE SEQUENCE [LARGE SCALE GENOMIC DNA]</scope>
    <source>
        <strain evidence="2 3">ATCC MYA-4762</strain>
    </source>
</reference>
<accession>A0A3N4LG84</accession>
<dbReference type="EMBL" id="ML121556">
    <property type="protein sequence ID" value="RPB21893.1"/>
    <property type="molecule type" value="Genomic_DNA"/>
</dbReference>
<keyword evidence="3" id="KW-1185">Reference proteome</keyword>
<proteinExistence type="predicted"/>